<proteinExistence type="predicted"/>
<dbReference type="Gene3D" id="3.40.50.2000">
    <property type="entry name" value="Glycogen Phosphorylase B"/>
    <property type="match status" value="1"/>
</dbReference>
<dbReference type="PANTHER" id="PTHR12526">
    <property type="entry name" value="GLYCOSYLTRANSFERASE"/>
    <property type="match status" value="1"/>
</dbReference>
<accession>A0A5C6BBA8</accession>
<dbReference type="RefSeq" id="WP_146372988.1">
    <property type="nucleotide sequence ID" value="NZ_SJPP01000002.1"/>
</dbReference>
<comment type="caution">
    <text evidence="1">The sequence shown here is derived from an EMBL/GenBank/DDBJ whole genome shotgun (WGS) entry which is preliminary data.</text>
</comment>
<protein>
    <submittedName>
        <fullName evidence="1">Glycosyl transferases group 1</fullName>
    </submittedName>
</protein>
<dbReference type="GO" id="GO:0016740">
    <property type="term" value="F:transferase activity"/>
    <property type="evidence" value="ECO:0007669"/>
    <property type="project" value="UniProtKB-KW"/>
</dbReference>
<organism evidence="1 2">
    <name type="scientific">Symmachiella macrocystis</name>
    <dbReference type="NCBI Taxonomy" id="2527985"/>
    <lineage>
        <taxon>Bacteria</taxon>
        <taxon>Pseudomonadati</taxon>
        <taxon>Planctomycetota</taxon>
        <taxon>Planctomycetia</taxon>
        <taxon>Planctomycetales</taxon>
        <taxon>Planctomycetaceae</taxon>
        <taxon>Symmachiella</taxon>
    </lineage>
</organism>
<dbReference type="Proteomes" id="UP000320735">
    <property type="component" value="Unassembled WGS sequence"/>
</dbReference>
<reference evidence="1 2" key="1">
    <citation type="submission" date="2019-02" db="EMBL/GenBank/DDBJ databases">
        <title>Deep-cultivation of Planctomycetes and their phenomic and genomic characterization uncovers novel biology.</title>
        <authorList>
            <person name="Wiegand S."/>
            <person name="Jogler M."/>
            <person name="Boedeker C."/>
            <person name="Pinto D."/>
            <person name="Vollmers J."/>
            <person name="Rivas-Marin E."/>
            <person name="Kohn T."/>
            <person name="Peeters S.H."/>
            <person name="Heuer A."/>
            <person name="Rast P."/>
            <person name="Oberbeckmann S."/>
            <person name="Bunk B."/>
            <person name="Jeske O."/>
            <person name="Meyerdierks A."/>
            <person name="Storesund J.E."/>
            <person name="Kallscheuer N."/>
            <person name="Luecker S."/>
            <person name="Lage O.M."/>
            <person name="Pohl T."/>
            <person name="Merkel B.J."/>
            <person name="Hornburger P."/>
            <person name="Mueller R.-W."/>
            <person name="Bruemmer F."/>
            <person name="Labrenz M."/>
            <person name="Spormann A.M."/>
            <person name="Op Den Camp H."/>
            <person name="Overmann J."/>
            <person name="Amann R."/>
            <person name="Jetten M.S.M."/>
            <person name="Mascher T."/>
            <person name="Medema M.H."/>
            <person name="Devos D.P."/>
            <person name="Kaster A.-K."/>
            <person name="Ovreas L."/>
            <person name="Rohde M."/>
            <person name="Galperin M.Y."/>
            <person name="Jogler C."/>
        </authorList>
    </citation>
    <scope>NUCLEOTIDE SEQUENCE [LARGE SCALE GENOMIC DNA]</scope>
    <source>
        <strain evidence="1 2">CA54</strain>
    </source>
</reference>
<dbReference type="OrthoDB" id="9815351at2"/>
<keyword evidence="1" id="KW-0808">Transferase</keyword>
<sequence>MRILFLTSGREVPSSRFRVLQYVPYLEQRGHHCVVAPSKPPKYRGWPWLGNRLSELPRAGARTLDLLRAAWSRFDVVVVERELFSSGITFFEKQFRRIAPTLVLDVDDGVFLSAPQKFQELATLSNTVVAGNRLIAAYSEKQNPRTVVIPTSLDLSRYEYQPPTHRVDRPIVLGWTGTAGNYPQLGLITDALRQLPADRDYELRIIAEREPPAELTSLDNIKVRFQPWNAEREIEDLRAFDIGLMPLPDDEWARYKCGLKVLQYLALGIPAIASPVGVNSEILTHDQNGLLADSTAAWIDAIERLADDIDLRRKLATAGRTTVEATYSVEKNVTLWEEVLNSAAAT</sequence>
<dbReference type="CDD" id="cd03801">
    <property type="entry name" value="GT4_PimA-like"/>
    <property type="match status" value="1"/>
</dbReference>
<evidence type="ECO:0000313" key="2">
    <source>
        <dbReference type="Proteomes" id="UP000320735"/>
    </source>
</evidence>
<keyword evidence="2" id="KW-1185">Reference proteome</keyword>
<gene>
    <name evidence="1" type="ORF">CA54_45100</name>
</gene>
<dbReference type="AlphaFoldDB" id="A0A5C6BBA8"/>
<dbReference type="Pfam" id="PF13692">
    <property type="entry name" value="Glyco_trans_1_4"/>
    <property type="match status" value="1"/>
</dbReference>
<dbReference type="EMBL" id="SJPP01000002">
    <property type="protein sequence ID" value="TWU09270.1"/>
    <property type="molecule type" value="Genomic_DNA"/>
</dbReference>
<evidence type="ECO:0000313" key="1">
    <source>
        <dbReference type="EMBL" id="TWU09270.1"/>
    </source>
</evidence>
<name>A0A5C6BBA8_9PLAN</name>
<dbReference type="SUPFAM" id="SSF53756">
    <property type="entry name" value="UDP-Glycosyltransferase/glycogen phosphorylase"/>
    <property type="match status" value="1"/>
</dbReference>